<feature type="compositionally biased region" description="Acidic residues" evidence="13">
    <location>
        <begin position="1343"/>
        <end position="1356"/>
    </location>
</feature>
<evidence type="ECO:0000256" key="3">
    <source>
        <dbReference type="ARBA" id="ARBA00022491"/>
    </source>
</evidence>
<evidence type="ECO:0000256" key="7">
    <source>
        <dbReference type="ARBA" id="ARBA00023163"/>
    </source>
</evidence>
<dbReference type="GO" id="GO:0016607">
    <property type="term" value="C:nuclear speck"/>
    <property type="evidence" value="ECO:0007669"/>
    <property type="project" value="UniProtKB-SubCell"/>
</dbReference>
<feature type="compositionally biased region" description="Acidic residues" evidence="13">
    <location>
        <begin position="2067"/>
        <end position="2079"/>
    </location>
</feature>
<evidence type="ECO:0000313" key="15">
    <source>
        <dbReference type="Ensembl" id="ENSNFUP00015001657.1"/>
    </source>
</evidence>
<feature type="domain" description="YLPM1-like spectrin repeat" evidence="14">
    <location>
        <begin position="306"/>
        <end position="422"/>
    </location>
</feature>
<feature type="compositionally biased region" description="Gly residues" evidence="13">
    <location>
        <begin position="85"/>
        <end position="96"/>
    </location>
</feature>
<comment type="subunit">
    <text evidence="10">Interacts with PPP1CA and NCOA5. Forms a complex with ILF2, ILF3, KHDRBS1, RBMX, NCOA5 and PPP1CA.</text>
</comment>
<dbReference type="GO" id="GO:0032204">
    <property type="term" value="P:regulation of telomere maintenance"/>
    <property type="evidence" value="ECO:0007669"/>
    <property type="project" value="TreeGrafter"/>
</dbReference>
<feature type="compositionally biased region" description="Pro residues" evidence="13">
    <location>
        <begin position="222"/>
        <end position="262"/>
    </location>
</feature>
<feature type="compositionally biased region" description="Low complexity" evidence="13">
    <location>
        <begin position="61"/>
        <end position="84"/>
    </location>
</feature>
<feature type="compositionally biased region" description="Polar residues" evidence="13">
    <location>
        <begin position="1558"/>
        <end position="1574"/>
    </location>
</feature>
<evidence type="ECO:0000256" key="5">
    <source>
        <dbReference type="ARBA" id="ARBA00022843"/>
    </source>
</evidence>
<keyword evidence="4" id="KW-1017">Isopeptide bond</keyword>
<dbReference type="FunFam" id="3.40.50.300:FF:000399">
    <property type="entry name" value="YLP motif containing 1"/>
    <property type="match status" value="1"/>
</dbReference>
<reference evidence="15" key="2">
    <citation type="submission" date="2025-08" db="UniProtKB">
        <authorList>
            <consortium name="Ensembl"/>
        </authorList>
    </citation>
    <scope>IDENTIFICATION</scope>
</reference>
<dbReference type="PANTHER" id="PTHR13413">
    <property type="entry name" value="YLP MOTIF CONTAINING PROTEIN NUCLEAR PROTEIN ZAP"/>
    <property type="match status" value="1"/>
</dbReference>
<feature type="compositionally biased region" description="Pro residues" evidence="13">
    <location>
        <begin position="135"/>
        <end position="164"/>
    </location>
</feature>
<dbReference type="InterPro" id="IPR027417">
    <property type="entry name" value="P-loop_NTPase"/>
</dbReference>
<evidence type="ECO:0000256" key="8">
    <source>
        <dbReference type="ARBA" id="ARBA00023242"/>
    </source>
</evidence>
<feature type="region of interest" description="Disordered" evidence="13">
    <location>
        <begin position="1069"/>
        <end position="1396"/>
    </location>
</feature>
<feature type="compositionally biased region" description="Basic and acidic residues" evidence="13">
    <location>
        <begin position="1787"/>
        <end position="1832"/>
    </location>
</feature>
<feature type="region of interest" description="Disordered" evidence="13">
    <location>
        <begin position="1723"/>
        <end position="1743"/>
    </location>
</feature>
<dbReference type="Proteomes" id="UP000694548">
    <property type="component" value="Chromosome sgr04"/>
</dbReference>
<protein>
    <recommendedName>
        <fullName evidence="11">YLP motif-containing protein 1</fullName>
    </recommendedName>
    <alternativeName>
        <fullName evidence="12">Nuclear protein ZAP3</fullName>
    </alternativeName>
</protein>
<evidence type="ECO:0000256" key="13">
    <source>
        <dbReference type="SAM" id="MobiDB-lite"/>
    </source>
</evidence>
<feature type="compositionally biased region" description="Polar residues" evidence="13">
    <location>
        <begin position="867"/>
        <end position="883"/>
    </location>
</feature>
<feature type="compositionally biased region" description="Basic and acidic residues" evidence="13">
    <location>
        <begin position="1758"/>
        <end position="1770"/>
    </location>
</feature>
<reference evidence="15" key="3">
    <citation type="submission" date="2025-09" db="UniProtKB">
        <authorList>
            <consortium name="Ensembl"/>
        </authorList>
    </citation>
    <scope>IDENTIFICATION</scope>
</reference>
<dbReference type="InterPro" id="IPR058903">
    <property type="entry name" value="Spectrin_YLPM1-like"/>
</dbReference>
<feature type="region of interest" description="Disordered" evidence="13">
    <location>
        <begin position="1018"/>
        <end position="1056"/>
    </location>
</feature>
<feature type="compositionally biased region" description="Polar residues" evidence="13">
    <location>
        <begin position="170"/>
        <end position="191"/>
    </location>
</feature>
<dbReference type="InterPro" id="IPR026314">
    <property type="entry name" value="YLP_motif_con_p1"/>
</dbReference>
<dbReference type="Pfam" id="PF26583">
    <property type="entry name" value="Spectrin_YLPM1"/>
    <property type="match status" value="1"/>
</dbReference>
<feature type="region of interest" description="Disordered" evidence="13">
    <location>
        <begin position="1419"/>
        <end position="1574"/>
    </location>
</feature>
<keyword evidence="2" id="KW-0488">Methylation</keyword>
<evidence type="ECO:0000256" key="10">
    <source>
        <dbReference type="ARBA" id="ARBA00065932"/>
    </source>
</evidence>
<feature type="compositionally biased region" description="Basic and acidic residues" evidence="13">
    <location>
        <begin position="1419"/>
        <end position="1456"/>
    </location>
</feature>
<feature type="compositionally biased region" description="Basic and acidic residues" evidence="13">
    <location>
        <begin position="1674"/>
        <end position="1691"/>
    </location>
</feature>
<dbReference type="PANTHER" id="PTHR13413:SF0">
    <property type="entry name" value="YLP MOTIF-CONTAINING PROTEIN 1"/>
    <property type="match status" value="1"/>
</dbReference>
<evidence type="ECO:0000256" key="6">
    <source>
        <dbReference type="ARBA" id="ARBA00023015"/>
    </source>
</evidence>
<comment type="subcellular location">
    <subcellularLocation>
        <location evidence="1">Nucleus speckle</location>
    </subcellularLocation>
</comment>
<feature type="compositionally biased region" description="Basic and acidic residues" evidence="13">
    <location>
        <begin position="801"/>
        <end position="815"/>
    </location>
</feature>
<keyword evidence="5" id="KW-0832">Ubl conjugation</keyword>
<dbReference type="GeneTree" id="ENSGT00440000039837"/>
<accession>A0A8C6K9K1</accession>
<feature type="region of interest" description="Disordered" evidence="13">
    <location>
        <begin position="1643"/>
        <end position="1691"/>
    </location>
</feature>
<feature type="compositionally biased region" description="Basic and acidic residues" evidence="13">
    <location>
        <begin position="197"/>
        <end position="213"/>
    </location>
</feature>
<feature type="region of interest" description="Disordered" evidence="13">
    <location>
        <begin position="2067"/>
        <end position="2092"/>
    </location>
</feature>
<dbReference type="Gene3D" id="3.40.50.300">
    <property type="entry name" value="P-loop containing nucleotide triphosphate hydrolases"/>
    <property type="match status" value="1"/>
</dbReference>
<feature type="compositionally biased region" description="Basic and acidic residues" evidence="13">
    <location>
        <begin position="1485"/>
        <end position="1546"/>
    </location>
</feature>
<feature type="compositionally biased region" description="Low complexity" evidence="13">
    <location>
        <begin position="27"/>
        <end position="54"/>
    </location>
</feature>
<keyword evidence="7" id="KW-0804">Transcription</keyword>
<keyword evidence="6" id="KW-0805">Transcription regulation</keyword>
<gene>
    <name evidence="15" type="primary">ylpm1</name>
</gene>
<evidence type="ECO:0000313" key="16">
    <source>
        <dbReference type="Proteomes" id="UP000694548"/>
    </source>
</evidence>
<feature type="compositionally biased region" description="Acidic residues" evidence="13">
    <location>
        <begin position="956"/>
        <end position="965"/>
    </location>
</feature>
<evidence type="ECO:0000256" key="1">
    <source>
        <dbReference type="ARBA" id="ARBA00004324"/>
    </source>
</evidence>
<evidence type="ECO:0000256" key="9">
    <source>
        <dbReference type="ARBA" id="ARBA00058677"/>
    </source>
</evidence>
<name>A0A8C6K9K1_NOTFU</name>
<organism evidence="15 16">
    <name type="scientific">Nothobranchius furzeri</name>
    <name type="common">Turquoise killifish</name>
    <dbReference type="NCBI Taxonomy" id="105023"/>
    <lineage>
        <taxon>Eukaryota</taxon>
        <taxon>Metazoa</taxon>
        <taxon>Chordata</taxon>
        <taxon>Craniata</taxon>
        <taxon>Vertebrata</taxon>
        <taxon>Euteleostomi</taxon>
        <taxon>Actinopterygii</taxon>
        <taxon>Neopterygii</taxon>
        <taxon>Teleostei</taxon>
        <taxon>Neoteleostei</taxon>
        <taxon>Acanthomorphata</taxon>
        <taxon>Ovalentaria</taxon>
        <taxon>Atherinomorphae</taxon>
        <taxon>Cyprinodontiformes</taxon>
        <taxon>Nothobranchiidae</taxon>
        <taxon>Nothobranchius</taxon>
    </lineage>
</organism>
<feature type="compositionally biased region" description="Polar residues" evidence="13">
    <location>
        <begin position="268"/>
        <end position="277"/>
    </location>
</feature>
<evidence type="ECO:0000256" key="12">
    <source>
        <dbReference type="ARBA" id="ARBA00083294"/>
    </source>
</evidence>
<feature type="compositionally biased region" description="Polar residues" evidence="13">
    <location>
        <begin position="1643"/>
        <end position="1655"/>
    </location>
</feature>
<feature type="compositionally biased region" description="Basic and acidic residues" evidence="13">
    <location>
        <begin position="585"/>
        <end position="742"/>
    </location>
</feature>
<proteinExistence type="predicted"/>
<dbReference type="SUPFAM" id="SSF52540">
    <property type="entry name" value="P-loop containing nucleoside triphosphate hydrolases"/>
    <property type="match status" value="1"/>
</dbReference>
<feature type="region of interest" description="Disordered" evidence="13">
    <location>
        <begin position="1758"/>
        <end position="1839"/>
    </location>
</feature>
<reference evidence="15" key="1">
    <citation type="submission" date="2014-08" db="EMBL/GenBank/DDBJ databases">
        <authorList>
            <person name="Senf B."/>
            <person name="Petzold A."/>
            <person name="Downie B.R."/>
            <person name="Koch P."/>
            <person name="Platzer M."/>
        </authorList>
    </citation>
    <scope>NUCLEOTIDE SEQUENCE [LARGE SCALE GENOMIC DNA]</scope>
    <source>
        <strain evidence="15">GRZ</strain>
    </source>
</reference>
<evidence type="ECO:0000259" key="14">
    <source>
        <dbReference type="Pfam" id="PF26583"/>
    </source>
</evidence>
<dbReference type="Ensembl" id="ENSNFUT00015001787.1">
    <property type="protein sequence ID" value="ENSNFUP00015001657.1"/>
    <property type="gene ID" value="ENSNFUG00015000915.1"/>
</dbReference>
<feature type="compositionally biased region" description="Low complexity" evidence="13">
    <location>
        <begin position="763"/>
        <end position="780"/>
    </location>
</feature>
<evidence type="ECO:0000256" key="4">
    <source>
        <dbReference type="ARBA" id="ARBA00022499"/>
    </source>
</evidence>
<feature type="region of interest" description="Disordered" evidence="13">
    <location>
        <begin position="1"/>
        <end position="285"/>
    </location>
</feature>
<keyword evidence="16" id="KW-1185">Reference proteome</keyword>
<feature type="compositionally biased region" description="Basic and acidic residues" evidence="13">
    <location>
        <begin position="1465"/>
        <end position="1478"/>
    </location>
</feature>
<keyword evidence="8" id="KW-0539">Nucleus</keyword>
<feature type="compositionally biased region" description="Gly residues" evidence="13">
    <location>
        <begin position="1021"/>
        <end position="1050"/>
    </location>
</feature>
<feature type="compositionally biased region" description="Low complexity" evidence="13">
    <location>
        <begin position="916"/>
        <end position="927"/>
    </location>
</feature>
<feature type="compositionally biased region" description="Basic and acidic residues" evidence="13">
    <location>
        <begin position="843"/>
        <end position="864"/>
    </location>
</feature>
<feature type="compositionally biased region" description="Acidic residues" evidence="13">
    <location>
        <begin position="1239"/>
        <end position="1250"/>
    </location>
</feature>
<sequence length="2200" mass="247288">MYPSWGNYGAPPSQNYGGSGPRKPPMGGHAEQAGGFGGFEASTSSSNSLFSSLQEQHRQQMEQLQMLHQKQLKSVLHHGNSSPAFGGGGGHSGGFTGSQWHSEETGYAEEVGDGHSYFHQDQAQMPRGRAAPNQGPQPPPPPPPAPQKHAEVPPPPEPPLPPIEAPGTKEASSNNANTAEDNTSLHLQEQQHLWYKQHLENLQKLRQEKEKQNQKQGDASLPPQPPPCQTAPPPPPPSEPLKSAPPPPPPKDEAPAPPPPPVVVKSGNVGNPSTVTDTPDAPKDPEEAVRLQQLQAAAAQWQQVQQQRTNLQYQALMQQHEKLQKILEQYQQLIQQPSDLQSMPAEMQLRHYQMQLQQFTLLFQDWVRSFALWYEQFQTYPHKDQLQDYEHQWKQWQEQMNATNAHLQERVATISAIVPFASNQYSSAMVGQFGQYPGQGIQMQQQEIIPGIQQPPVAVGNITQSQQPPPFLAQSEPPAGPPLQASAPTGLGVRPPGPPPGQPSSFDESGTLRKNIFDQPPEDLEGPTTFGQPPRGFNGPPMFDQPPPRFDGPPRFNQPQQRFDGPPQFNQPQQRFDNPPQFDQPRQRFERPPRFDQPRQRFDGPPRFDQPRQRFDGPPRFDQPRQRFDGPPRFDQPRQRFDGPPRFDQPRQRFDGPPRFDQPRQRFDGPPRFDQPRQRFDGPPRFDQPRQRFDGPPRFDQPRQRFDGPPRFDQPRQRFDGPPRFDQPRQRFDGPPRFDQSRFEQQPMFEPPRLVSAPPFLDSSSVPEQEQQQGPQPRSELSNQKPLSAIIDSKTTSKPPNELHCDKEKPNKSNVEDLTDDNLLGTDGFFVQDDPIPQTSAIEKAEETDGKDASDVTEKAKPVTDKPSVTVTSAPKSETSAQNPLKEGGLSQITENKPEPQDSGGLLPKPEIPNLPSGRGRGQPPMRGRGEFRGPNAIQAEEEVEELPHNYMPPEESMEMQEEQENYQWQDSSYEEAGGDESAEPPEEPWVPENCFQEDEYYEEPIGPYMGRGRPPMRGGPPMGRGGPPMGRGGILMGRGGPPIGRGHPMGRGVPHMARGVPLMVRGGPPMGRGGPPMGRGGPPMGRGGPPMGRGGPPMGRGGPPMGRGGPPMGRGGPPMGRGGPPMGRGGPPMGRGGPPMGRGGPPMGRGGPPMGRGGPPMGRGGPPMGRGGPPMGRGGPPMGRGGPPMGRGGPQMGRGGPPMGRGGPLMGRGGYPMGRGGPLMGRGDPMEEHWEDPNFAEDAEEEDPYWGEWRPPMRGMRPPFPPGRSRPLRGHPGFMPPGRGHPPHPMHGQMDHEPLGQKLESDDDMNMDPSIHPVYNDPYSHPDIGRGRRPPPSQELVDSVEEPLYDEEGEQEWYQPERGPPLPPHEIIDRGGMRRRPIGQGVARGMWRPGPTCEEYEEGYNEGFTVDYEHGEDVYHKGLPQDHDPDVGRHEPKHLESEWDRERVLPEREYPPRMPPPELLRGERWHLETERDPPYPYDENGARGEIRVHEYRDEPQYRNEDLPRTLPADWDRPSRLPPLPEREYPDYADRRSLYDERREELSMDLPASVKDQPVSSADPASQETSGANVLALSQRQHEIILKAAQELKQIRELQEVKLPGGELQSAPGENLPDLPAGLLGLEIPADVRNALKGITAASHASTGESVSWESKSAAPDYQSKPSLISKTVDYGHGHDPGHTVERIPYGERIVLRPDPLPSDRGYEKELFAVRDPYGRDLYYDRRSDPYMDRREYSRERELYRESPLDYDRERYERERYHSRERDESSRSMVVERSPLSSALRSGYRDRERERDRERDRDRDRSGSRDPDGRAGYDRLPFERPGLDRVGPERYSSPYVERRGYPEERGSHIAAPLAPPPPPPARVEKKPEIKNIEDILKPPGRSSRPERIVIIMRGLPGSGKSHVAKLIRDKEVDCGGAPPRVLVLDDYFMTEVEKVEKDPDTGKRVKTKVLEYEYEPEMEDTYRSSMLKTFKKTLDDGFFPFIIIDTINDRVKHFDQFWSAAKTKGFEVYVAEITADTQTCSKRNVHGRTHKEITKLSKDWESSPRHMVRLDVRSLLQDAAIEEVEMEDFNPEDEPQEPKREEEEEGDLGYIPKSKWEMDTSEAKLDKLDGLMIGGKRKREGEHMSDLEDYLQLPDDYATRTSQPGKKRVRWADLEEQKDADRKRAIGFVVGQTDWEKITDESGQLAQKALNRTKYF</sequence>
<feature type="region of interest" description="Disordered" evidence="13">
    <location>
        <begin position="459"/>
        <end position="992"/>
    </location>
</feature>
<feature type="compositionally biased region" description="Gly residues" evidence="13">
    <location>
        <begin position="1069"/>
        <end position="1225"/>
    </location>
</feature>
<dbReference type="Pfam" id="PF13671">
    <property type="entry name" value="AAA_33"/>
    <property type="match status" value="1"/>
</dbReference>
<comment type="function">
    <text evidence="9">Plays a role in the reduction of telomerase activity during differentiation of embryonic stem cells by binding to the core promoter of TERT and controlling its down-regulation.</text>
</comment>
<keyword evidence="3" id="KW-0678">Repressor</keyword>
<feature type="compositionally biased region" description="Acidic residues" evidence="13">
    <location>
        <begin position="973"/>
        <end position="987"/>
    </location>
</feature>
<evidence type="ECO:0000256" key="11">
    <source>
        <dbReference type="ARBA" id="ARBA00068971"/>
    </source>
</evidence>
<evidence type="ECO:0000256" key="2">
    <source>
        <dbReference type="ARBA" id="ARBA00022481"/>
    </source>
</evidence>